<dbReference type="Proteomes" id="UP000605568">
    <property type="component" value="Unassembled WGS sequence"/>
</dbReference>
<feature type="domain" description="Transcription regulator PadR N-terminal" evidence="1">
    <location>
        <begin position="29"/>
        <end position="78"/>
    </location>
</feature>
<organism evidence="2 3">
    <name type="scientific">Lentzea cavernae</name>
    <dbReference type="NCBI Taxonomy" id="2020703"/>
    <lineage>
        <taxon>Bacteria</taxon>
        <taxon>Bacillati</taxon>
        <taxon>Actinomycetota</taxon>
        <taxon>Actinomycetes</taxon>
        <taxon>Pseudonocardiales</taxon>
        <taxon>Pseudonocardiaceae</taxon>
        <taxon>Lentzea</taxon>
    </lineage>
</organism>
<comment type="caution">
    <text evidence="2">The sequence shown here is derived from an EMBL/GenBank/DDBJ whole genome shotgun (WGS) entry which is preliminary data.</text>
</comment>
<evidence type="ECO:0000259" key="1">
    <source>
        <dbReference type="Pfam" id="PF03551"/>
    </source>
</evidence>
<proteinExistence type="predicted"/>
<dbReference type="InterPro" id="IPR036388">
    <property type="entry name" value="WH-like_DNA-bd_sf"/>
</dbReference>
<gene>
    <name evidence="2" type="ORF">GCM10017774_13520</name>
</gene>
<dbReference type="SUPFAM" id="SSF46785">
    <property type="entry name" value="Winged helix' DNA-binding domain"/>
    <property type="match status" value="1"/>
</dbReference>
<keyword evidence="3" id="KW-1185">Reference proteome</keyword>
<name>A0ABQ3M324_9PSEU</name>
<accession>A0ABQ3M324</accession>
<dbReference type="Gene3D" id="1.10.10.10">
    <property type="entry name" value="Winged helix-like DNA-binding domain superfamily/Winged helix DNA-binding domain"/>
    <property type="match status" value="1"/>
</dbReference>
<dbReference type="InterPro" id="IPR005149">
    <property type="entry name" value="Tscrpt_reg_PadR_N"/>
</dbReference>
<dbReference type="InterPro" id="IPR036390">
    <property type="entry name" value="WH_DNA-bd_sf"/>
</dbReference>
<reference evidence="3" key="1">
    <citation type="journal article" date="2019" name="Int. J. Syst. Evol. Microbiol.">
        <title>The Global Catalogue of Microorganisms (GCM) 10K type strain sequencing project: providing services to taxonomists for standard genome sequencing and annotation.</title>
        <authorList>
            <consortium name="The Broad Institute Genomics Platform"/>
            <consortium name="The Broad Institute Genome Sequencing Center for Infectious Disease"/>
            <person name="Wu L."/>
            <person name="Ma J."/>
        </authorList>
    </citation>
    <scope>NUCLEOTIDE SEQUENCE [LARGE SCALE GENOMIC DNA]</scope>
    <source>
        <strain evidence="3">CGMCC 4.7367</strain>
    </source>
</reference>
<dbReference type="Pfam" id="PF03551">
    <property type="entry name" value="PadR"/>
    <property type="match status" value="1"/>
</dbReference>
<evidence type="ECO:0000313" key="2">
    <source>
        <dbReference type="EMBL" id="GHH32507.1"/>
    </source>
</evidence>
<dbReference type="RefSeq" id="WP_191296706.1">
    <property type="nucleotide sequence ID" value="NZ_BNAR01000002.1"/>
</dbReference>
<sequence>MTMPTQAVLRALLDDPSAERYGLELCAAAQLPSGTVHPILARLESIGWVESRWETVQPEAAGRPRRRYYRLNADGVAHARAALARSEAKATKLATRLRLGFAGGEA</sequence>
<evidence type="ECO:0000313" key="3">
    <source>
        <dbReference type="Proteomes" id="UP000605568"/>
    </source>
</evidence>
<dbReference type="EMBL" id="BNAR01000002">
    <property type="protein sequence ID" value="GHH32507.1"/>
    <property type="molecule type" value="Genomic_DNA"/>
</dbReference>
<protein>
    <recommendedName>
        <fullName evidence="1">Transcription regulator PadR N-terminal domain-containing protein</fullName>
    </recommendedName>
</protein>